<dbReference type="Pfam" id="PF05922">
    <property type="entry name" value="Inhibitor_I9"/>
    <property type="match status" value="1"/>
</dbReference>
<keyword evidence="4 7" id="KW-0378">Hydrolase</keyword>
<keyword evidence="5 7" id="KW-0720">Serine protease</keyword>
<feature type="signal peptide" evidence="8">
    <location>
        <begin position="1"/>
        <end position="24"/>
    </location>
</feature>
<dbReference type="Pfam" id="PF17766">
    <property type="entry name" value="fn3_6"/>
    <property type="match status" value="1"/>
</dbReference>
<evidence type="ECO:0000256" key="7">
    <source>
        <dbReference type="PROSITE-ProRule" id="PRU01240"/>
    </source>
</evidence>
<feature type="domain" description="Subtilisin-like protease fibronectin type-III" evidence="11">
    <location>
        <begin position="668"/>
        <end position="766"/>
    </location>
</feature>
<evidence type="ECO:0000256" key="4">
    <source>
        <dbReference type="ARBA" id="ARBA00022801"/>
    </source>
</evidence>
<dbReference type="InterPro" id="IPR023828">
    <property type="entry name" value="Peptidase_S8_Ser-AS"/>
</dbReference>
<feature type="domain" description="Inhibitor I9" evidence="10">
    <location>
        <begin position="44"/>
        <end position="130"/>
    </location>
</feature>
<dbReference type="GO" id="GO:0006508">
    <property type="term" value="P:proteolysis"/>
    <property type="evidence" value="ECO:0007669"/>
    <property type="project" value="UniProtKB-KW"/>
</dbReference>
<dbReference type="InterPro" id="IPR036852">
    <property type="entry name" value="Peptidase_S8/S53_dom_sf"/>
</dbReference>
<evidence type="ECO:0000313" key="13">
    <source>
        <dbReference type="Proteomes" id="UP000026961"/>
    </source>
</evidence>
<dbReference type="InterPro" id="IPR034197">
    <property type="entry name" value="Peptidases_S8_3"/>
</dbReference>
<dbReference type="InterPro" id="IPR037045">
    <property type="entry name" value="S8pro/Inhibitor_I9_sf"/>
</dbReference>
<dbReference type="GO" id="GO:0004252">
    <property type="term" value="F:serine-type endopeptidase activity"/>
    <property type="evidence" value="ECO:0007669"/>
    <property type="project" value="UniProtKB-UniRule"/>
</dbReference>
<dbReference type="Gene3D" id="3.40.50.200">
    <property type="entry name" value="Peptidase S8/S53 domain"/>
    <property type="match status" value="1"/>
</dbReference>
<evidence type="ECO:0008006" key="14">
    <source>
        <dbReference type="Google" id="ProtNLM"/>
    </source>
</evidence>
<dbReference type="PROSITE" id="PS00137">
    <property type="entry name" value="SUBTILASE_HIS"/>
    <property type="match status" value="1"/>
</dbReference>
<keyword evidence="13" id="KW-1185">Reference proteome</keyword>
<dbReference type="HOGENOM" id="CLU_000625_4_6_1"/>
<dbReference type="EnsemblPlants" id="OGLUM07G19620.1">
    <property type="protein sequence ID" value="OGLUM07G19620.1"/>
    <property type="gene ID" value="OGLUM07G19620"/>
</dbReference>
<evidence type="ECO:0000256" key="1">
    <source>
        <dbReference type="ARBA" id="ARBA00011073"/>
    </source>
</evidence>
<feature type="chain" id="PRO_5002353545" description="Subtilisin-like protease" evidence="8">
    <location>
        <begin position="25"/>
        <end position="770"/>
    </location>
</feature>
<feature type="active site" description="Charge relay system" evidence="6 7">
    <location>
        <position position="226"/>
    </location>
</feature>
<evidence type="ECO:0000256" key="3">
    <source>
        <dbReference type="ARBA" id="ARBA00022729"/>
    </source>
</evidence>
<dbReference type="Gramene" id="OGLUM07G19620.1">
    <property type="protein sequence ID" value="OGLUM07G19620.1"/>
    <property type="gene ID" value="OGLUM07G19620"/>
</dbReference>
<dbReference type="Pfam" id="PF00082">
    <property type="entry name" value="Peptidase_S8"/>
    <property type="match status" value="1"/>
</dbReference>
<dbReference type="CDD" id="cd04852">
    <property type="entry name" value="Peptidases_S8_3"/>
    <property type="match status" value="1"/>
</dbReference>
<dbReference type="Proteomes" id="UP000026961">
    <property type="component" value="Chromosome 7"/>
</dbReference>
<evidence type="ECO:0000259" key="11">
    <source>
        <dbReference type="Pfam" id="PF17766"/>
    </source>
</evidence>
<feature type="active site" description="Charge relay system" evidence="6 7">
    <location>
        <position position="545"/>
    </location>
</feature>
<organism evidence="12">
    <name type="scientific">Oryza glumipatula</name>
    <dbReference type="NCBI Taxonomy" id="40148"/>
    <lineage>
        <taxon>Eukaryota</taxon>
        <taxon>Viridiplantae</taxon>
        <taxon>Streptophyta</taxon>
        <taxon>Embryophyta</taxon>
        <taxon>Tracheophyta</taxon>
        <taxon>Spermatophyta</taxon>
        <taxon>Magnoliopsida</taxon>
        <taxon>Liliopsida</taxon>
        <taxon>Poales</taxon>
        <taxon>Poaceae</taxon>
        <taxon>BOP clade</taxon>
        <taxon>Oryzoideae</taxon>
        <taxon>Oryzeae</taxon>
        <taxon>Oryzinae</taxon>
        <taxon>Oryza</taxon>
    </lineage>
</organism>
<dbReference type="InterPro" id="IPR022398">
    <property type="entry name" value="Peptidase_S8_His-AS"/>
</dbReference>
<dbReference type="Gene3D" id="3.50.30.30">
    <property type="match status" value="1"/>
</dbReference>
<proteinExistence type="inferred from homology"/>
<feature type="domain" description="Peptidase S8/S53" evidence="9">
    <location>
        <begin position="156"/>
        <end position="583"/>
    </location>
</feature>
<evidence type="ECO:0000256" key="5">
    <source>
        <dbReference type="ARBA" id="ARBA00022825"/>
    </source>
</evidence>
<dbReference type="CDD" id="cd02120">
    <property type="entry name" value="PA_subtilisin_like"/>
    <property type="match status" value="1"/>
</dbReference>
<evidence type="ECO:0000259" key="9">
    <source>
        <dbReference type="Pfam" id="PF00082"/>
    </source>
</evidence>
<dbReference type="InterPro" id="IPR000209">
    <property type="entry name" value="Peptidase_S8/S53_dom"/>
</dbReference>
<dbReference type="PANTHER" id="PTHR10795">
    <property type="entry name" value="PROPROTEIN CONVERTASE SUBTILISIN/KEXIN"/>
    <property type="match status" value="1"/>
</dbReference>
<dbReference type="eggNOG" id="ENOG502QPQR">
    <property type="taxonomic scope" value="Eukaryota"/>
</dbReference>
<dbReference type="InterPro" id="IPR041469">
    <property type="entry name" value="Subtilisin-like_FN3"/>
</dbReference>
<dbReference type="Gene3D" id="2.60.40.2310">
    <property type="match status" value="1"/>
</dbReference>
<dbReference type="SUPFAM" id="SSF52743">
    <property type="entry name" value="Subtilisin-like"/>
    <property type="match status" value="1"/>
</dbReference>
<name>A0A0E0ALU2_9ORYZ</name>
<dbReference type="PROSITE" id="PS00138">
    <property type="entry name" value="SUBTILASE_SER"/>
    <property type="match status" value="1"/>
</dbReference>
<dbReference type="Gene3D" id="3.30.70.80">
    <property type="entry name" value="Peptidase S8 propeptide/proteinase inhibitor I9"/>
    <property type="match status" value="1"/>
</dbReference>
<dbReference type="PRINTS" id="PR00723">
    <property type="entry name" value="SUBTILISIN"/>
</dbReference>
<accession>A0A0E0ALU2</accession>
<evidence type="ECO:0000313" key="12">
    <source>
        <dbReference type="EnsemblPlants" id="OGLUM07G19620.1"/>
    </source>
</evidence>
<dbReference type="InterPro" id="IPR015500">
    <property type="entry name" value="Peptidase_S8_subtilisin-rel"/>
</dbReference>
<feature type="active site" description="Charge relay system" evidence="6 7">
    <location>
        <position position="165"/>
    </location>
</feature>
<evidence type="ECO:0000259" key="10">
    <source>
        <dbReference type="Pfam" id="PF05922"/>
    </source>
</evidence>
<sequence>MASTTSKPLQCLALFLLLAQLAHSAFIPKPKNRTEHKPDQLSNTYIVHANHLLKPSRFATLEHWYISMVATHSPRAATNATAAAAAVAGRILYTYDTVMHGFAVRLAADEARSLSRGAPGVTAVHQARMYYPQTTRSPGFIGLDPEYGLWRDTEFGDGVIIGVIDSGIWPESPSFNDSGLAAVRRSWKGGCVGLGARLCNNKLVGAKDFSAAEYGGASSPRDDVGHGTHVASTAAGSEVHGAGLFMFARGTARGVAPKARIAMYKCGGNWGCSDAAIIAGIDAAVKDGVDIISISLGGFPIPFYEDSLAIATFGAQREGVFVALAGGNSGPRPYTVTNVAPWMTTVGAGAVDRLFPANLTLGNGEVLVGQSLYTKMATGTTMAPLVLLDSCDEWSLSPDVVMGKIVVCLAGVYEGMLLQNAGGAGLVSMQGEEWHGDGVVADAFTLPALTLSYSKAEKLMDYFESAASPVASFSFACDTVTGENRAPTAVGFSSRGPNRVVPELLKPDVLAPGLNILAAWPRDIPVSMLNIDTRRSEFNILSGTSMACPHAAGVAALIKKRHGDWTPAMIRSAMMTTAATLDNTGRDITDEGVQEAANATFTSATPLAAGAGHVRPQLAVDPGLVYDAGVEDYVDFLCSLNYTVEQLRVFVPDTAGCALALPGGGPANLNYPSFVVAFNGSTRVRTLTRTVTKVYEKPETYSVAVSAPAGVKVTVTPATLEFKEKNEEKSYTVEFTSVAGGHVNQSWDFGHISWENRKHQVRSPVVFMWN</sequence>
<evidence type="ECO:0000256" key="8">
    <source>
        <dbReference type="SAM" id="SignalP"/>
    </source>
</evidence>
<dbReference type="InterPro" id="IPR045051">
    <property type="entry name" value="SBT"/>
</dbReference>
<evidence type="ECO:0000256" key="2">
    <source>
        <dbReference type="ARBA" id="ARBA00022670"/>
    </source>
</evidence>
<dbReference type="InterPro" id="IPR010259">
    <property type="entry name" value="S8pro/Inhibitor_I9"/>
</dbReference>
<comment type="similarity">
    <text evidence="1 7">Belongs to the peptidase S8 family.</text>
</comment>
<reference evidence="12" key="2">
    <citation type="submission" date="2018-05" db="EMBL/GenBank/DDBJ databases">
        <title>OgluRS3 (Oryza glumaepatula Reference Sequence Version 3).</title>
        <authorList>
            <person name="Zhang J."/>
            <person name="Kudrna D."/>
            <person name="Lee S."/>
            <person name="Talag J."/>
            <person name="Welchert J."/>
            <person name="Wing R.A."/>
        </authorList>
    </citation>
    <scope>NUCLEOTIDE SEQUENCE [LARGE SCALE GENOMIC DNA]</scope>
</reference>
<dbReference type="AlphaFoldDB" id="A0A0E0ALU2"/>
<dbReference type="STRING" id="40148.A0A0E0ALU2"/>
<reference evidence="12" key="1">
    <citation type="submission" date="2015-04" db="UniProtKB">
        <authorList>
            <consortium name="EnsemblPlants"/>
        </authorList>
    </citation>
    <scope>IDENTIFICATION</scope>
</reference>
<dbReference type="PROSITE" id="PS51892">
    <property type="entry name" value="SUBTILASE"/>
    <property type="match status" value="1"/>
</dbReference>
<evidence type="ECO:0000256" key="6">
    <source>
        <dbReference type="PIRSR" id="PIRSR615500-1"/>
    </source>
</evidence>
<keyword evidence="2 7" id="KW-0645">Protease</keyword>
<protein>
    <recommendedName>
        <fullName evidence="14">Subtilisin-like protease</fullName>
    </recommendedName>
</protein>
<keyword evidence="3 8" id="KW-0732">Signal</keyword>